<gene>
    <name evidence="2" type="ORF">BSP0115_LOCUS8176</name>
</gene>
<feature type="compositionally biased region" description="Gly residues" evidence="1">
    <location>
        <begin position="39"/>
        <end position="48"/>
    </location>
</feature>
<evidence type="ECO:0000313" key="2">
    <source>
        <dbReference type="EMBL" id="CAD8914919.1"/>
    </source>
</evidence>
<reference evidence="2" key="1">
    <citation type="submission" date="2021-01" db="EMBL/GenBank/DDBJ databases">
        <authorList>
            <person name="Corre E."/>
            <person name="Pelletier E."/>
            <person name="Niang G."/>
            <person name="Scheremetjew M."/>
            <person name="Finn R."/>
            <person name="Kale V."/>
            <person name="Holt S."/>
            <person name="Cochrane G."/>
            <person name="Meng A."/>
            <person name="Brown T."/>
            <person name="Cohen L."/>
        </authorList>
    </citation>
    <scope>NUCLEOTIDE SEQUENCE</scope>
    <source>
        <strain evidence="2">Ms1</strain>
    </source>
</reference>
<organism evidence="2">
    <name type="scientific">Bicosoecida sp. CB-2014</name>
    <dbReference type="NCBI Taxonomy" id="1486930"/>
    <lineage>
        <taxon>Eukaryota</taxon>
        <taxon>Sar</taxon>
        <taxon>Stramenopiles</taxon>
        <taxon>Bigyra</taxon>
        <taxon>Opalozoa</taxon>
        <taxon>Bicosoecida</taxon>
    </lineage>
</organism>
<accession>A0A7S1CBL3</accession>
<evidence type="ECO:0000256" key="1">
    <source>
        <dbReference type="SAM" id="MobiDB-lite"/>
    </source>
</evidence>
<feature type="region of interest" description="Disordered" evidence="1">
    <location>
        <begin position="1"/>
        <end position="74"/>
    </location>
</feature>
<protein>
    <submittedName>
        <fullName evidence="2">Uncharacterized protein</fullName>
    </submittedName>
</protein>
<sequence length="289" mass="31640">MAAAGKGKGAAEKERRGSGASSVHSFDPAYDAATPMGEAAGGAGGGVDGDGRDGHNHRRKHAHHTVRHDDRDLPDDSLEAANLLQSTRKVLPRSVESAVLGGRRVFGSLARVETVVAMFLFGRVLIPHVILKPWEVDLCRKPGKRAQENFKVLASVMWIMLWRIFPSFDLKYNATTLSAVAGIKTSTVQGKDVKGKLGAAKKKSLAQIGVKAKKASMGKSMANLLLRKPTDAAAEHPDWYSTETEYAALFHKKEFFGAAWPLILEWIDRETRRLRQLVRLIALRVIAED</sequence>
<feature type="compositionally biased region" description="Basic residues" evidence="1">
    <location>
        <begin position="55"/>
        <end position="66"/>
    </location>
</feature>
<proteinExistence type="predicted"/>
<dbReference type="EMBL" id="HBFS01011859">
    <property type="protein sequence ID" value="CAD8914919.1"/>
    <property type="molecule type" value="Transcribed_RNA"/>
</dbReference>
<dbReference type="AlphaFoldDB" id="A0A7S1CBL3"/>
<name>A0A7S1CBL3_9STRA</name>